<dbReference type="Proteomes" id="UP000593818">
    <property type="component" value="Chromosome"/>
</dbReference>
<dbReference type="AlphaFoldDB" id="A0A7M2XHM3"/>
<dbReference type="EMBL" id="CP063450">
    <property type="protein sequence ID" value="QOV97197.1"/>
    <property type="molecule type" value="Genomic_DNA"/>
</dbReference>
<keyword evidence="2" id="KW-0472">Membrane</keyword>
<organism evidence="3 4">
    <name type="scientific">Rhodococcus pyridinivorans</name>
    <dbReference type="NCBI Taxonomy" id="103816"/>
    <lineage>
        <taxon>Bacteria</taxon>
        <taxon>Bacillati</taxon>
        <taxon>Actinomycetota</taxon>
        <taxon>Actinomycetes</taxon>
        <taxon>Mycobacteriales</taxon>
        <taxon>Nocardiaceae</taxon>
        <taxon>Rhodococcus</taxon>
    </lineage>
</organism>
<evidence type="ECO:0000313" key="4">
    <source>
        <dbReference type="Proteomes" id="UP000593818"/>
    </source>
</evidence>
<evidence type="ECO:0000256" key="2">
    <source>
        <dbReference type="SAM" id="Phobius"/>
    </source>
</evidence>
<feature type="compositionally biased region" description="Acidic residues" evidence="1">
    <location>
        <begin position="52"/>
        <end position="66"/>
    </location>
</feature>
<name>A0A7M2XHM3_9NOCA</name>
<protein>
    <submittedName>
        <fullName evidence="3">Uncharacterized protein</fullName>
    </submittedName>
</protein>
<proteinExistence type="predicted"/>
<sequence length="99" mass="10563">MSILNRPLTEQELADAGIEPAPIAHETFTQIFAVHDGQLEVLDPFAATPIEAESDESDRSDGEDDTPPNPMRLTPAVVAWIVTYGGTIGTLIYLAGGGR</sequence>
<keyword evidence="2" id="KW-0812">Transmembrane</keyword>
<feature type="region of interest" description="Disordered" evidence="1">
    <location>
        <begin position="45"/>
        <end position="72"/>
    </location>
</feature>
<gene>
    <name evidence="3" type="ORF">INP59_14570</name>
</gene>
<dbReference type="RefSeq" id="WP_193902246.1">
    <property type="nucleotide sequence ID" value="NZ_CP063450.1"/>
</dbReference>
<keyword evidence="2" id="KW-1133">Transmembrane helix</keyword>
<accession>A0A7M2XHM3</accession>
<keyword evidence="4" id="KW-1185">Reference proteome</keyword>
<evidence type="ECO:0000313" key="3">
    <source>
        <dbReference type="EMBL" id="QOV97197.1"/>
    </source>
</evidence>
<evidence type="ECO:0000256" key="1">
    <source>
        <dbReference type="SAM" id="MobiDB-lite"/>
    </source>
</evidence>
<feature type="transmembrane region" description="Helical" evidence="2">
    <location>
        <begin position="77"/>
        <end position="96"/>
    </location>
</feature>
<reference evidence="3 4" key="1">
    <citation type="submission" date="2020-10" db="EMBL/GenBank/DDBJ databases">
        <title>Whole genome sequence of oil-degrading bacteria Rhodococcus pyridinivorans strain 5Ap.</title>
        <authorList>
            <person name="Akhremchuk A.E."/>
            <person name="Valentovich L.N."/>
            <person name="Charniauskaya M.I."/>
            <person name="Bukliarevich H.A."/>
            <person name="Titok M.A."/>
        </authorList>
    </citation>
    <scope>NUCLEOTIDE SEQUENCE [LARGE SCALE GENOMIC DNA]</scope>
    <source>
        <strain evidence="3 4">5Ap</strain>
    </source>
</reference>